<reference evidence="6" key="1">
    <citation type="journal article" date="2014" name="Int. J. Syst. Evol. Microbiol.">
        <title>Complete genome sequence of Corynebacterium casei LMG S-19264T (=DSM 44701T), isolated from a smear-ripened cheese.</title>
        <authorList>
            <consortium name="US DOE Joint Genome Institute (JGI-PGF)"/>
            <person name="Walter F."/>
            <person name="Albersmeier A."/>
            <person name="Kalinowski J."/>
            <person name="Ruckert C."/>
        </authorList>
    </citation>
    <scope>NUCLEOTIDE SEQUENCE</scope>
    <source>
        <strain evidence="6">CGMCC 1.12187</strain>
    </source>
</reference>
<dbReference type="AlphaFoldDB" id="A0A917GFF5"/>
<reference evidence="6" key="2">
    <citation type="submission" date="2020-09" db="EMBL/GenBank/DDBJ databases">
        <authorList>
            <person name="Sun Q."/>
            <person name="Zhou Y."/>
        </authorList>
    </citation>
    <scope>NUCLEOTIDE SEQUENCE</scope>
    <source>
        <strain evidence="6">CGMCC 1.12187</strain>
    </source>
</reference>
<dbReference type="PANTHER" id="PTHR30055">
    <property type="entry name" value="HTH-TYPE TRANSCRIPTIONAL REGULATOR RUTR"/>
    <property type="match status" value="1"/>
</dbReference>
<dbReference type="EMBL" id="BMEQ01000001">
    <property type="protein sequence ID" value="GGG43675.1"/>
    <property type="molecule type" value="Genomic_DNA"/>
</dbReference>
<dbReference type="PRINTS" id="PR00455">
    <property type="entry name" value="HTHTETR"/>
</dbReference>
<dbReference type="SUPFAM" id="SSF46689">
    <property type="entry name" value="Homeodomain-like"/>
    <property type="match status" value="1"/>
</dbReference>
<evidence type="ECO:0000313" key="6">
    <source>
        <dbReference type="EMBL" id="GGG43675.1"/>
    </source>
</evidence>
<keyword evidence="2 4" id="KW-0238">DNA-binding</keyword>
<keyword evidence="1" id="KW-0805">Transcription regulation</keyword>
<keyword evidence="3" id="KW-0804">Transcription</keyword>
<dbReference type="PROSITE" id="PS50977">
    <property type="entry name" value="HTH_TETR_2"/>
    <property type="match status" value="1"/>
</dbReference>
<sequence>MHILTGGRVLTMGRMNDDIPHDLRARRRMDTHDEIHRAALELFEEQGIRETTVQQIAERAGVSPRTFFRYFSAKEQAALPGQRRMLRAIDGLEVSGAEPDAVLRAVEAMAETVMGGENDPALQEHRRVMRLLAQEPDLQALAASQDQVLAARLRDRLAEQLAGTDPLTVLLIAEVAVAVWRASWERWGELAVHGDAGDPVELYRRCREELRRVVG</sequence>
<comment type="caution">
    <text evidence="6">The sequence shown here is derived from an EMBL/GenBank/DDBJ whole genome shotgun (WGS) entry which is preliminary data.</text>
</comment>
<accession>A0A917GFF5</accession>
<dbReference type="GO" id="GO:0000976">
    <property type="term" value="F:transcription cis-regulatory region binding"/>
    <property type="evidence" value="ECO:0007669"/>
    <property type="project" value="TreeGrafter"/>
</dbReference>
<name>A0A917GFF5_9MICC</name>
<evidence type="ECO:0000259" key="5">
    <source>
        <dbReference type="PROSITE" id="PS50977"/>
    </source>
</evidence>
<evidence type="ECO:0000256" key="3">
    <source>
        <dbReference type="ARBA" id="ARBA00023163"/>
    </source>
</evidence>
<keyword evidence="7" id="KW-1185">Reference proteome</keyword>
<protein>
    <submittedName>
        <fullName evidence="6">TetR family transcriptional regulator</fullName>
    </submittedName>
</protein>
<gene>
    <name evidence="6" type="ORF">GCM10011374_02530</name>
</gene>
<organism evidence="6 7">
    <name type="scientific">Kocuria dechangensis</name>
    <dbReference type="NCBI Taxonomy" id="1176249"/>
    <lineage>
        <taxon>Bacteria</taxon>
        <taxon>Bacillati</taxon>
        <taxon>Actinomycetota</taxon>
        <taxon>Actinomycetes</taxon>
        <taxon>Micrococcales</taxon>
        <taxon>Micrococcaceae</taxon>
        <taxon>Kocuria</taxon>
    </lineage>
</organism>
<dbReference type="InterPro" id="IPR009057">
    <property type="entry name" value="Homeodomain-like_sf"/>
</dbReference>
<dbReference type="InterPro" id="IPR001647">
    <property type="entry name" value="HTH_TetR"/>
</dbReference>
<dbReference type="Proteomes" id="UP000638848">
    <property type="component" value="Unassembled WGS sequence"/>
</dbReference>
<evidence type="ECO:0000256" key="2">
    <source>
        <dbReference type="ARBA" id="ARBA00023125"/>
    </source>
</evidence>
<feature type="DNA-binding region" description="H-T-H motif" evidence="4">
    <location>
        <begin position="52"/>
        <end position="71"/>
    </location>
</feature>
<dbReference type="GO" id="GO:0003700">
    <property type="term" value="F:DNA-binding transcription factor activity"/>
    <property type="evidence" value="ECO:0007669"/>
    <property type="project" value="TreeGrafter"/>
</dbReference>
<dbReference type="InterPro" id="IPR050109">
    <property type="entry name" value="HTH-type_TetR-like_transc_reg"/>
</dbReference>
<evidence type="ECO:0000256" key="1">
    <source>
        <dbReference type="ARBA" id="ARBA00023015"/>
    </source>
</evidence>
<evidence type="ECO:0000313" key="7">
    <source>
        <dbReference type="Proteomes" id="UP000638848"/>
    </source>
</evidence>
<evidence type="ECO:0000256" key="4">
    <source>
        <dbReference type="PROSITE-ProRule" id="PRU00335"/>
    </source>
</evidence>
<proteinExistence type="predicted"/>
<dbReference type="Pfam" id="PF00440">
    <property type="entry name" value="TetR_N"/>
    <property type="match status" value="1"/>
</dbReference>
<feature type="domain" description="HTH tetR-type" evidence="5">
    <location>
        <begin position="29"/>
        <end position="89"/>
    </location>
</feature>
<dbReference type="Gene3D" id="1.10.357.10">
    <property type="entry name" value="Tetracycline Repressor, domain 2"/>
    <property type="match status" value="1"/>
</dbReference>
<dbReference type="PANTHER" id="PTHR30055:SF238">
    <property type="entry name" value="MYCOFACTOCIN BIOSYNTHESIS TRANSCRIPTIONAL REGULATOR MFTR-RELATED"/>
    <property type="match status" value="1"/>
</dbReference>